<reference evidence="7 8" key="1">
    <citation type="submission" date="2024-03" db="EMBL/GenBank/DDBJ databases">
        <title>Novel species of the genus Variovorax.</title>
        <authorList>
            <person name="Liu Q."/>
            <person name="Xin Y.-H."/>
        </authorList>
    </citation>
    <scope>NUCLEOTIDE SEQUENCE [LARGE SCALE GENOMIC DNA]</scope>
    <source>
        <strain evidence="7 8">KACC 18901</strain>
    </source>
</reference>
<evidence type="ECO:0000259" key="6">
    <source>
        <dbReference type="Pfam" id="PF00535"/>
    </source>
</evidence>
<dbReference type="Pfam" id="PF00535">
    <property type="entry name" value="Glycos_transf_2"/>
    <property type="match status" value="1"/>
</dbReference>
<dbReference type="PANTHER" id="PTHR43646:SF2">
    <property type="entry name" value="GLYCOSYLTRANSFERASE 2-LIKE DOMAIN-CONTAINING PROTEIN"/>
    <property type="match status" value="1"/>
</dbReference>
<protein>
    <submittedName>
        <fullName evidence="7">Glycosyltransferase</fullName>
        <ecNumber evidence="7">2.4.-.-</ecNumber>
    </submittedName>
</protein>
<sequence length="236" mass="24450">MIGIVIPAHNEQDTIVACLAAAKVAASDPNLRGEAVELIVVLDSCTDTTGLLAARQGAATVSVRARNVGVARAVGAEALLALGARWLAFTDADSCVSPQWLAEQLALDADAVCGTVAVDDWSPHGADAERARWHFAQTYADQDDHRHVHGANLGVSAWAYRRAGGFRHLDCSEDVAFVNALEACGARIAWSARPRVTTSARRSGRVIGGFADALVNAMAQGLAAAAGVASTGQALA</sequence>
<evidence type="ECO:0000313" key="8">
    <source>
        <dbReference type="Proteomes" id="UP001367030"/>
    </source>
</evidence>
<evidence type="ECO:0000256" key="3">
    <source>
        <dbReference type="ARBA" id="ARBA00022676"/>
    </source>
</evidence>
<dbReference type="RefSeq" id="WP_340337650.1">
    <property type="nucleotide sequence ID" value="NZ_JBBKZS010000011.1"/>
</dbReference>
<dbReference type="InterPro" id="IPR001173">
    <property type="entry name" value="Glyco_trans_2-like"/>
</dbReference>
<comment type="subcellular location">
    <subcellularLocation>
        <location evidence="1">Cell membrane</location>
    </subcellularLocation>
</comment>
<gene>
    <name evidence="7" type="ORF">WKW79_23635</name>
</gene>
<evidence type="ECO:0000256" key="4">
    <source>
        <dbReference type="ARBA" id="ARBA00022679"/>
    </source>
</evidence>
<evidence type="ECO:0000256" key="1">
    <source>
        <dbReference type="ARBA" id="ARBA00004236"/>
    </source>
</evidence>
<keyword evidence="3 7" id="KW-0328">Glycosyltransferase</keyword>
<dbReference type="SUPFAM" id="SSF53448">
    <property type="entry name" value="Nucleotide-diphospho-sugar transferases"/>
    <property type="match status" value="1"/>
</dbReference>
<dbReference type="GO" id="GO:0016757">
    <property type="term" value="F:glycosyltransferase activity"/>
    <property type="evidence" value="ECO:0007669"/>
    <property type="project" value="UniProtKB-KW"/>
</dbReference>
<feature type="domain" description="Glycosyltransferase 2-like" evidence="6">
    <location>
        <begin position="4"/>
        <end position="147"/>
    </location>
</feature>
<dbReference type="EC" id="2.4.-.-" evidence="7"/>
<evidence type="ECO:0000313" key="7">
    <source>
        <dbReference type="EMBL" id="MEJ8857584.1"/>
    </source>
</evidence>
<organism evidence="7 8">
    <name type="scientific">Variovorax robiniae</name>
    <dbReference type="NCBI Taxonomy" id="1836199"/>
    <lineage>
        <taxon>Bacteria</taxon>
        <taxon>Pseudomonadati</taxon>
        <taxon>Pseudomonadota</taxon>
        <taxon>Betaproteobacteria</taxon>
        <taxon>Burkholderiales</taxon>
        <taxon>Comamonadaceae</taxon>
        <taxon>Variovorax</taxon>
    </lineage>
</organism>
<evidence type="ECO:0000256" key="5">
    <source>
        <dbReference type="ARBA" id="ARBA00023136"/>
    </source>
</evidence>
<name>A0ABU8XEY4_9BURK</name>
<keyword evidence="4 7" id="KW-0808">Transferase</keyword>
<dbReference type="PANTHER" id="PTHR43646">
    <property type="entry name" value="GLYCOSYLTRANSFERASE"/>
    <property type="match status" value="1"/>
</dbReference>
<evidence type="ECO:0000256" key="2">
    <source>
        <dbReference type="ARBA" id="ARBA00022475"/>
    </source>
</evidence>
<keyword evidence="2" id="KW-1003">Cell membrane</keyword>
<comment type="caution">
    <text evidence="7">The sequence shown here is derived from an EMBL/GenBank/DDBJ whole genome shotgun (WGS) entry which is preliminary data.</text>
</comment>
<keyword evidence="5" id="KW-0472">Membrane</keyword>
<dbReference type="InterPro" id="IPR029044">
    <property type="entry name" value="Nucleotide-diphossugar_trans"/>
</dbReference>
<dbReference type="Gene3D" id="3.90.550.10">
    <property type="entry name" value="Spore Coat Polysaccharide Biosynthesis Protein SpsA, Chain A"/>
    <property type="match status" value="1"/>
</dbReference>
<keyword evidence="8" id="KW-1185">Reference proteome</keyword>
<accession>A0ABU8XEY4</accession>
<proteinExistence type="predicted"/>
<dbReference type="Proteomes" id="UP001367030">
    <property type="component" value="Unassembled WGS sequence"/>
</dbReference>
<dbReference type="EMBL" id="JBBKZS010000011">
    <property type="protein sequence ID" value="MEJ8857584.1"/>
    <property type="molecule type" value="Genomic_DNA"/>
</dbReference>